<keyword evidence="5 6" id="KW-0067">ATP-binding</keyword>
<sequence length="594" mass="62579">MAAEQAPAEVQAPAGASHAYAVYTQDDTLAAPYRIRGQYLRGLKEGVDAPPDSPLLVFINAKSGGRAGPALALALTRAVGRAQVYDLSEYRPDKVLAKLWDNLKEAEAGGDRAARVYRERLRVLVAGGDGTIAWVMGCIKALGLRPPPPVAIMPLGTGNDLARTFGWGHTFFQRWIKGYSGVYTSLMRITTARIDDLDCWRVRIRLPRRELHQSLPHSLQLVAAHHHAKHGAQAQQGASQAVPATIGEATTSGGGDAPVTAQGLFWNYFSVGLDAKSAHGFHSLREAHPALARGRLTNQFWYSFFSCTSGWFCCTKPLSAKVKLWVQVAGSDSLQELAIPPGVKALVVLNLQSYAGGRNLWGTSPTTKGEAAGESASRRLKEPAYNDGLLEVVGLTNGYHTAAIMATKGTPVHAMRLCQAAGIKLELRAQYSRPDGTPSHCYLQIDGEPWIQDVPSDKDASPITVEISHNGVSKVCHNTQGLAARLKSSPPPRAGTGGVGIHGGAGGGSTGRSHGAGGSAAGARHSGSGPKPPSPMSPSMMAGMQSGISLSGVTAGDSEAVHLGSERGPSSPSLHSTNLSLVSRSTTRRADEDA</sequence>
<dbReference type="InterPro" id="IPR016064">
    <property type="entry name" value="NAD/diacylglycerol_kinase_sf"/>
</dbReference>
<reference evidence="9" key="1">
    <citation type="submission" date="2021-01" db="EMBL/GenBank/DDBJ databases">
        <authorList>
            <person name="Corre E."/>
            <person name="Pelletier E."/>
            <person name="Niang G."/>
            <person name="Scheremetjew M."/>
            <person name="Finn R."/>
            <person name="Kale V."/>
            <person name="Holt S."/>
            <person name="Cochrane G."/>
            <person name="Meng A."/>
            <person name="Brown T."/>
            <person name="Cohen L."/>
        </authorList>
    </citation>
    <scope>NUCLEOTIDE SEQUENCE</scope>
    <source>
        <strain evidence="9">SAG 11-49</strain>
    </source>
</reference>
<dbReference type="EC" id="2.7.1.107" evidence="6"/>
<name>A0A7S0RL32_9CHLO</name>
<evidence type="ECO:0000259" key="8">
    <source>
        <dbReference type="PROSITE" id="PS50146"/>
    </source>
</evidence>
<dbReference type="AlphaFoldDB" id="A0A7S0RL32"/>
<dbReference type="Gene3D" id="2.60.200.40">
    <property type="match status" value="1"/>
</dbReference>
<gene>
    <name evidence="9" type="ORF">CLEI1391_LOCUS9763</name>
</gene>
<dbReference type="GO" id="GO:0007200">
    <property type="term" value="P:phospholipase C-activating G protein-coupled receptor signaling pathway"/>
    <property type="evidence" value="ECO:0007669"/>
    <property type="project" value="InterPro"/>
</dbReference>
<organism evidence="9">
    <name type="scientific">Chlamydomonas leiostraca</name>
    <dbReference type="NCBI Taxonomy" id="1034604"/>
    <lineage>
        <taxon>Eukaryota</taxon>
        <taxon>Viridiplantae</taxon>
        <taxon>Chlorophyta</taxon>
        <taxon>core chlorophytes</taxon>
        <taxon>Chlorophyceae</taxon>
        <taxon>CS clade</taxon>
        <taxon>Chlamydomonadales</taxon>
        <taxon>Chlamydomonadaceae</taxon>
        <taxon>Chlamydomonas</taxon>
    </lineage>
</organism>
<dbReference type="InterPro" id="IPR017438">
    <property type="entry name" value="ATP-NAD_kinase_N"/>
</dbReference>
<dbReference type="GO" id="GO:0016020">
    <property type="term" value="C:membrane"/>
    <property type="evidence" value="ECO:0007669"/>
    <property type="project" value="TreeGrafter"/>
</dbReference>
<feature type="region of interest" description="Disordered" evidence="7">
    <location>
        <begin position="232"/>
        <end position="253"/>
    </location>
</feature>
<evidence type="ECO:0000256" key="7">
    <source>
        <dbReference type="SAM" id="MobiDB-lite"/>
    </source>
</evidence>
<protein>
    <recommendedName>
        <fullName evidence="6">Diacylglycerol kinase</fullName>
        <shortName evidence="6">DAG kinase</shortName>
        <ecNumber evidence="6">2.7.1.107</ecNumber>
    </recommendedName>
</protein>
<dbReference type="SUPFAM" id="SSF111331">
    <property type="entry name" value="NAD kinase/diacylglycerol kinase-like"/>
    <property type="match status" value="1"/>
</dbReference>
<dbReference type="InterPro" id="IPR037607">
    <property type="entry name" value="DGK"/>
</dbReference>
<keyword evidence="3 6" id="KW-0547">Nucleotide-binding</keyword>
<proteinExistence type="inferred from homology"/>
<dbReference type="PROSITE" id="PS50146">
    <property type="entry name" value="DAGK"/>
    <property type="match status" value="1"/>
</dbReference>
<dbReference type="EMBL" id="HBFB01017412">
    <property type="protein sequence ID" value="CAD8680765.1"/>
    <property type="molecule type" value="Transcribed_RNA"/>
</dbReference>
<feature type="compositionally biased region" description="Polar residues" evidence="7">
    <location>
        <begin position="568"/>
        <end position="585"/>
    </location>
</feature>
<dbReference type="Pfam" id="PF00781">
    <property type="entry name" value="DAGK_cat"/>
    <property type="match status" value="1"/>
</dbReference>
<dbReference type="GO" id="GO:0004143">
    <property type="term" value="F:ATP-dependent diacylglycerol kinase activity"/>
    <property type="evidence" value="ECO:0007669"/>
    <property type="project" value="UniProtKB-EC"/>
</dbReference>
<dbReference type="PANTHER" id="PTHR11255:SF80">
    <property type="entry name" value="EYE-SPECIFIC DIACYLGLYCEROL KINASE"/>
    <property type="match status" value="1"/>
</dbReference>
<comment type="similarity">
    <text evidence="1 6">Belongs to the eukaryotic diacylglycerol kinase family.</text>
</comment>
<accession>A0A7S0RL32</accession>
<feature type="compositionally biased region" description="Gly residues" evidence="7">
    <location>
        <begin position="495"/>
        <end position="520"/>
    </location>
</feature>
<dbReference type="InterPro" id="IPR000756">
    <property type="entry name" value="Diacylglycerol_kin_accessory"/>
</dbReference>
<evidence type="ECO:0000256" key="1">
    <source>
        <dbReference type="ARBA" id="ARBA00009280"/>
    </source>
</evidence>
<feature type="region of interest" description="Disordered" evidence="7">
    <location>
        <begin position="484"/>
        <end position="594"/>
    </location>
</feature>
<feature type="domain" description="DAGKc" evidence="8">
    <location>
        <begin position="50"/>
        <end position="206"/>
    </location>
</feature>
<comment type="catalytic activity">
    <reaction evidence="6">
        <text>a 1,2-diacyl-sn-glycerol + ATP = a 1,2-diacyl-sn-glycero-3-phosphate + ADP + H(+)</text>
        <dbReference type="Rhea" id="RHEA:10272"/>
        <dbReference type="ChEBI" id="CHEBI:15378"/>
        <dbReference type="ChEBI" id="CHEBI:17815"/>
        <dbReference type="ChEBI" id="CHEBI:30616"/>
        <dbReference type="ChEBI" id="CHEBI:58608"/>
        <dbReference type="ChEBI" id="CHEBI:456216"/>
        <dbReference type="EC" id="2.7.1.107"/>
    </reaction>
</comment>
<keyword evidence="2 6" id="KW-0808">Transferase</keyword>
<evidence type="ECO:0000256" key="4">
    <source>
        <dbReference type="ARBA" id="ARBA00022777"/>
    </source>
</evidence>
<evidence type="ECO:0000256" key="6">
    <source>
        <dbReference type="RuleBase" id="RU361128"/>
    </source>
</evidence>
<dbReference type="PANTHER" id="PTHR11255">
    <property type="entry name" value="DIACYLGLYCEROL KINASE"/>
    <property type="match status" value="1"/>
</dbReference>
<dbReference type="Gene3D" id="3.40.50.10330">
    <property type="entry name" value="Probable inorganic polyphosphate/atp-NAD kinase, domain 1"/>
    <property type="match status" value="1"/>
</dbReference>
<evidence type="ECO:0000313" key="9">
    <source>
        <dbReference type="EMBL" id="CAD8680765.1"/>
    </source>
</evidence>
<keyword evidence="4 6" id="KW-0418">Kinase</keyword>
<feature type="compositionally biased region" description="Low complexity" evidence="7">
    <location>
        <begin position="537"/>
        <end position="547"/>
    </location>
</feature>
<evidence type="ECO:0000256" key="2">
    <source>
        <dbReference type="ARBA" id="ARBA00022679"/>
    </source>
</evidence>
<dbReference type="Pfam" id="PF00609">
    <property type="entry name" value="DAGK_acc"/>
    <property type="match status" value="1"/>
</dbReference>
<feature type="compositionally biased region" description="Low complexity" evidence="7">
    <location>
        <begin position="232"/>
        <end position="241"/>
    </location>
</feature>
<evidence type="ECO:0000256" key="3">
    <source>
        <dbReference type="ARBA" id="ARBA00022741"/>
    </source>
</evidence>
<dbReference type="InterPro" id="IPR001206">
    <property type="entry name" value="Diacylglycerol_kinase_cat_dom"/>
</dbReference>
<dbReference type="GO" id="GO:0005524">
    <property type="term" value="F:ATP binding"/>
    <property type="evidence" value="ECO:0007669"/>
    <property type="project" value="UniProtKB-KW"/>
</dbReference>
<dbReference type="SMART" id="SM00046">
    <property type="entry name" value="DAGKc"/>
    <property type="match status" value="1"/>
</dbReference>
<evidence type="ECO:0000256" key="5">
    <source>
        <dbReference type="ARBA" id="ARBA00022840"/>
    </source>
</evidence>
<dbReference type="SMART" id="SM00045">
    <property type="entry name" value="DAGKa"/>
    <property type="match status" value="1"/>
</dbReference>